<proteinExistence type="predicted"/>
<reference evidence="1 2" key="1">
    <citation type="submission" date="2024-01" db="EMBL/GenBank/DDBJ databases">
        <title>The genomes of 5 underutilized Papilionoideae crops provide insights into root nodulation and disease resistanc.</title>
        <authorList>
            <person name="Jiang F."/>
        </authorList>
    </citation>
    <scope>NUCLEOTIDE SEQUENCE [LARGE SCALE GENOMIC DNA]</scope>
    <source>
        <strain evidence="1">LVBAO_FW01</strain>
        <tissue evidence="1">Leaves</tissue>
    </source>
</reference>
<evidence type="ECO:0000313" key="1">
    <source>
        <dbReference type="EMBL" id="KAK7360953.1"/>
    </source>
</evidence>
<keyword evidence="2" id="KW-1185">Reference proteome</keyword>
<dbReference type="AlphaFoldDB" id="A0AAN9N0E7"/>
<protein>
    <submittedName>
        <fullName evidence="1">Uncharacterized protein</fullName>
    </submittedName>
</protein>
<organism evidence="1 2">
    <name type="scientific">Canavalia gladiata</name>
    <name type="common">Sword bean</name>
    <name type="synonym">Dolichos gladiatus</name>
    <dbReference type="NCBI Taxonomy" id="3824"/>
    <lineage>
        <taxon>Eukaryota</taxon>
        <taxon>Viridiplantae</taxon>
        <taxon>Streptophyta</taxon>
        <taxon>Embryophyta</taxon>
        <taxon>Tracheophyta</taxon>
        <taxon>Spermatophyta</taxon>
        <taxon>Magnoliopsida</taxon>
        <taxon>eudicotyledons</taxon>
        <taxon>Gunneridae</taxon>
        <taxon>Pentapetalae</taxon>
        <taxon>rosids</taxon>
        <taxon>fabids</taxon>
        <taxon>Fabales</taxon>
        <taxon>Fabaceae</taxon>
        <taxon>Papilionoideae</taxon>
        <taxon>50 kb inversion clade</taxon>
        <taxon>NPAAA clade</taxon>
        <taxon>indigoferoid/millettioid clade</taxon>
        <taxon>Phaseoleae</taxon>
        <taxon>Canavalia</taxon>
    </lineage>
</organism>
<dbReference type="EMBL" id="JAYMYQ010000001">
    <property type="protein sequence ID" value="KAK7360953.1"/>
    <property type="molecule type" value="Genomic_DNA"/>
</dbReference>
<dbReference type="Proteomes" id="UP001367508">
    <property type="component" value="Unassembled WGS sequence"/>
</dbReference>
<comment type="caution">
    <text evidence="1">The sequence shown here is derived from an EMBL/GenBank/DDBJ whole genome shotgun (WGS) entry which is preliminary data.</text>
</comment>
<accession>A0AAN9N0E7</accession>
<name>A0AAN9N0E7_CANGL</name>
<evidence type="ECO:0000313" key="2">
    <source>
        <dbReference type="Proteomes" id="UP001367508"/>
    </source>
</evidence>
<gene>
    <name evidence="1" type="ORF">VNO77_02974</name>
</gene>
<sequence length="305" mass="34241">MISSLKQGMLFCTLRQPCSVYLDVSHERDVRERRSVIDSSFLVPGRRLNDRQKESISLEQIDVIYPHFPFRSSSSISSWNRDKYGYKCIDHLGKSGLRASKGIFRAYNSNMSVPIAEGSTWVTIRARRCNRLETRFCPVNNAHGKALAMEQMEAISSDIMVQDPSLPMHASRKFPMHQGKGGPRSVHNPMVPVLVRQQGKASTSGSSEARKSYLPHVSRIGVSHEQISDSVDARSTLLSQKSGHSLLESKWVKIVKLHDKDSPLPQGLVSSTVDAEDSQVSFHPHSQRFNKVMNKARHCQTVAMD</sequence>